<dbReference type="RefSeq" id="WP_055659782.1">
    <property type="nucleotide sequence ID" value="NZ_CABIXC010000021.1"/>
</dbReference>
<protein>
    <submittedName>
        <fullName evidence="1">Uncharacterized protein</fullName>
    </submittedName>
</protein>
<evidence type="ECO:0000313" key="2">
    <source>
        <dbReference type="Proteomes" id="UP000095651"/>
    </source>
</evidence>
<name>A0A174LI14_9FIRM</name>
<reference evidence="1 2" key="1">
    <citation type="submission" date="2015-09" db="EMBL/GenBank/DDBJ databases">
        <authorList>
            <consortium name="Pathogen Informatics"/>
        </authorList>
    </citation>
    <scope>NUCLEOTIDE SEQUENCE [LARGE SCALE GENOMIC DNA]</scope>
    <source>
        <strain evidence="1 2">2789STDY5608850</strain>
    </source>
</reference>
<proteinExistence type="predicted"/>
<dbReference type="EMBL" id="CYZE01000021">
    <property type="protein sequence ID" value="CUP21708.1"/>
    <property type="molecule type" value="Genomic_DNA"/>
</dbReference>
<accession>A0A174LI14</accession>
<evidence type="ECO:0000313" key="1">
    <source>
        <dbReference type="EMBL" id="CUP21708.1"/>
    </source>
</evidence>
<organism evidence="1 2">
    <name type="scientific">Hungatella hathewayi</name>
    <dbReference type="NCBI Taxonomy" id="154046"/>
    <lineage>
        <taxon>Bacteria</taxon>
        <taxon>Bacillati</taxon>
        <taxon>Bacillota</taxon>
        <taxon>Clostridia</taxon>
        <taxon>Lachnospirales</taxon>
        <taxon>Lachnospiraceae</taxon>
        <taxon>Hungatella</taxon>
    </lineage>
</organism>
<gene>
    <name evidence="1" type="ORF">ERS852407_05323</name>
</gene>
<dbReference type="AlphaFoldDB" id="A0A174LI14"/>
<sequence>MDAKDRAKFIQSVSSAVPQPVELQSEKSVQEEKKVAIQSASEDNVFAVGLPDWDIVPPQVVVRRKRRI</sequence>
<dbReference type="Proteomes" id="UP000095651">
    <property type="component" value="Unassembled WGS sequence"/>
</dbReference>